<name>A0AAJ7WUN2_PETMA</name>
<accession>A0AAJ7WUN2</accession>
<feature type="domain" description="C2H2-type" evidence="14">
    <location>
        <begin position="476"/>
        <end position="504"/>
    </location>
</feature>
<dbReference type="SUPFAM" id="SSF57667">
    <property type="entry name" value="beta-beta-alpha zinc fingers"/>
    <property type="match status" value="4"/>
</dbReference>
<dbReference type="InterPro" id="IPR036236">
    <property type="entry name" value="Znf_C2H2_sf"/>
</dbReference>
<evidence type="ECO:0000256" key="11">
    <source>
        <dbReference type="ARBA" id="ARBA00023242"/>
    </source>
</evidence>
<dbReference type="Proteomes" id="UP001318040">
    <property type="component" value="Chromosome 1"/>
</dbReference>
<dbReference type="PANTHER" id="PTHR24394">
    <property type="entry name" value="ZINC FINGER PROTEIN"/>
    <property type="match status" value="1"/>
</dbReference>
<dbReference type="GO" id="GO:0000981">
    <property type="term" value="F:DNA-binding transcription factor activity, RNA polymerase II-specific"/>
    <property type="evidence" value="ECO:0007669"/>
    <property type="project" value="TreeGrafter"/>
</dbReference>
<dbReference type="PROSITE" id="PS50157">
    <property type="entry name" value="ZINC_FINGER_C2H2_2"/>
    <property type="match status" value="7"/>
</dbReference>
<dbReference type="SMART" id="SM00355">
    <property type="entry name" value="ZnF_C2H2"/>
    <property type="match status" value="7"/>
</dbReference>
<gene>
    <name evidence="16" type="primary">LOC116942608</name>
</gene>
<evidence type="ECO:0000256" key="2">
    <source>
        <dbReference type="ARBA" id="ARBA00004123"/>
    </source>
</evidence>
<evidence type="ECO:0000256" key="6">
    <source>
        <dbReference type="ARBA" id="ARBA00022771"/>
    </source>
</evidence>
<evidence type="ECO:0000259" key="14">
    <source>
        <dbReference type="PROSITE" id="PS50157"/>
    </source>
</evidence>
<dbReference type="GO" id="GO:0005634">
    <property type="term" value="C:nucleus"/>
    <property type="evidence" value="ECO:0007669"/>
    <property type="project" value="UniProtKB-SubCell"/>
</dbReference>
<evidence type="ECO:0000313" key="16">
    <source>
        <dbReference type="RefSeq" id="XP_032810620.1"/>
    </source>
</evidence>
<dbReference type="FunFam" id="3.30.160.60:FF:002104">
    <property type="entry name" value="Si:ch211-266d19.4"/>
    <property type="match status" value="1"/>
</dbReference>
<keyword evidence="15" id="KW-1185">Reference proteome</keyword>
<feature type="domain" description="C2H2-type" evidence="14">
    <location>
        <begin position="448"/>
        <end position="475"/>
    </location>
</feature>
<keyword evidence="4" id="KW-0479">Metal-binding</keyword>
<dbReference type="InterPro" id="IPR013087">
    <property type="entry name" value="Znf_C2H2_type"/>
</dbReference>
<dbReference type="PANTHER" id="PTHR24394:SF44">
    <property type="entry name" value="ZINC FINGER PROTEIN 271-LIKE"/>
    <property type="match status" value="1"/>
</dbReference>
<feature type="compositionally biased region" description="Basic and acidic residues" evidence="13">
    <location>
        <begin position="158"/>
        <end position="169"/>
    </location>
</feature>
<feature type="domain" description="C2H2-type" evidence="14">
    <location>
        <begin position="392"/>
        <end position="419"/>
    </location>
</feature>
<protein>
    <submittedName>
        <fullName evidence="16">Zinc finger protein 514-like isoform X1</fullName>
    </submittedName>
</protein>
<comment type="subcellular location">
    <subcellularLocation>
        <location evidence="2">Nucleus</location>
    </subcellularLocation>
</comment>
<evidence type="ECO:0000256" key="12">
    <source>
        <dbReference type="PROSITE-ProRule" id="PRU00042"/>
    </source>
</evidence>
<keyword evidence="7" id="KW-0862">Zinc</keyword>
<keyword evidence="6 12" id="KW-0863">Zinc-finger</keyword>
<dbReference type="AlphaFoldDB" id="A0AAJ7WUN2"/>
<feature type="region of interest" description="Disordered" evidence="13">
    <location>
        <begin position="158"/>
        <end position="197"/>
    </location>
</feature>
<dbReference type="RefSeq" id="XP_032810620.1">
    <property type="nucleotide sequence ID" value="XM_032954729.1"/>
</dbReference>
<evidence type="ECO:0000256" key="5">
    <source>
        <dbReference type="ARBA" id="ARBA00022737"/>
    </source>
</evidence>
<evidence type="ECO:0000256" key="13">
    <source>
        <dbReference type="SAM" id="MobiDB-lite"/>
    </source>
</evidence>
<keyword evidence="9" id="KW-0238">DNA-binding</keyword>
<evidence type="ECO:0000256" key="4">
    <source>
        <dbReference type="ARBA" id="ARBA00022723"/>
    </source>
</evidence>
<feature type="domain" description="C2H2-type" evidence="14">
    <location>
        <begin position="336"/>
        <end position="363"/>
    </location>
</feature>
<dbReference type="PROSITE" id="PS00028">
    <property type="entry name" value="ZINC_FINGER_C2H2_1"/>
    <property type="match status" value="7"/>
</dbReference>
<feature type="compositionally biased region" description="Polar residues" evidence="13">
    <location>
        <begin position="171"/>
        <end position="189"/>
    </location>
</feature>
<dbReference type="GO" id="GO:0003677">
    <property type="term" value="F:DNA binding"/>
    <property type="evidence" value="ECO:0007669"/>
    <property type="project" value="UniProtKB-KW"/>
</dbReference>
<evidence type="ECO:0000256" key="9">
    <source>
        <dbReference type="ARBA" id="ARBA00023125"/>
    </source>
</evidence>
<comment type="function">
    <text evidence="1">May be involved in transcriptional regulation.</text>
</comment>
<keyword evidence="11" id="KW-0539">Nucleus</keyword>
<evidence type="ECO:0000256" key="8">
    <source>
        <dbReference type="ARBA" id="ARBA00023015"/>
    </source>
</evidence>
<evidence type="ECO:0000313" key="15">
    <source>
        <dbReference type="Proteomes" id="UP001318040"/>
    </source>
</evidence>
<dbReference type="Pfam" id="PF00096">
    <property type="entry name" value="zf-C2H2"/>
    <property type="match status" value="5"/>
</dbReference>
<dbReference type="KEGG" id="pmrn:116942608"/>
<feature type="domain" description="C2H2-type" evidence="14">
    <location>
        <begin position="420"/>
        <end position="447"/>
    </location>
</feature>
<feature type="domain" description="C2H2-type" evidence="14">
    <location>
        <begin position="308"/>
        <end position="335"/>
    </location>
</feature>
<dbReference type="Gene3D" id="3.30.160.60">
    <property type="entry name" value="Classic Zinc Finger"/>
    <property type="match status" value="6"/>
</dbReference>
<feature type="domain" description="C2H2-type" evidence="14">
    <location>
        <begin position="364"/>
        <end position="391"/>
    </location>
</feature>
<dbReference type="FunFam" id="3.30.160.60:FF:001290">
    <property type="entry name" value="Zinc finger 45-like"/>
    <property type="match status" value="1"/>
</dbReference>
<proteinExistence type="inferred from homology"/>
<reference evidence="16" key="1">
    <citation type="submission" date="2025-08" db="UniProtKB">
        <authorList>
            <consortium name="RefSeq"/>
        </authorList>
    </citation>
    <scope>IDENTIFICATION</scope>
    <source>
        <tissue evidence="16">Sperm</tissue>
    </source>
</reference>
<evidence type="ECO:0000256" key="10">
    <source>
        <dbReference type="ARBA" id="ARBA00023163"/>
    </source>
</evidence>
<dbReference type="GO" id="GO:0008270">
    <property type="term" value="F:zinc ion binding"/>
    <property type="evidence" value="ECO:0007669"/>
    <property type="project" value="UniProtKB-KW"/>
</dbReference>
<keyword evidence="10" id="KW-0804">Transcription</keyword>
<evidence type="ECO:0000256" key="3">
    <source>
        <dbReference type="ARBA" id="ARBA00006991"/>
    </source>
</evidence>
<dbReference type="FunFam" id="3.30.160.60:FF:000363">
    <property type="entry name" value="Zinc finger protein 239"/>
    <property type="match status" value="1"/>
</dbReference>
<dbReference type="FunFam" id="3.30.160.60:FF:002343">
    <property type="entry name" value="Zinc finger protein 33A"/>
    <property type="match status" value="1"/>
</dbReference>
<organism evidence="15 16">
    <name type="scientific">Petromyzon marinus</name>
    <name type="common">Sea lamprey</name>
    <dbReference type="NCBI Taxonomy" id="7757"/>
    <lineage>
        <taxon>Eukaryota</taxon>
        <taxon>Metazoa</taxon>
        <taxon>Chordata</taxon>
        <taxon>Craniata</taxon>
        <taxon>Vertebrata</taxon>
        <taxon>Cyclostomata</taxon>
        <taxon>Hyperoartia</taxon>
        <taxon>Petromyzontiformes</taxon>
        <taxon>Petromyzontidae</taxon>
        <taxon>Petromyzon</taxon>
    </lineage>
</organism>
<evidence type="ECO:0000256" key="7">
    <source>
        <dbReference type="ARBA" id="ARBA00022833"/>
    </source>
</evidence>
<dbReference type="FunFam" id="3.30.160.60:FF:001442">
    <property type="entry name" value="zinc finger protein 696"/>
    <property type="match status" value="1"/>
</dbReference>
<comment type="similarity">
    <text evidence="3">Belongs to the krueppel C2H2-type zinc-finger protein family.</text>
</comment>
<evidence type="ECO:0000256" key="1">
    <source>
        <dbReference type="ARBA" id="ARBA00003767"/>
    </source>
</evidence>
<keyword evidence="8" id="KW-0805">Transcription regulation</keyword>
<keyword evidence="5" id="KW-0677">Repeat</keyword>
<dbReference type="FunFam" id="3.30.160.60:FF:000193">
    <property type="entry name" value="Zinc finger protein 300"/>
    <property type="match status" value="1"/>
</dbReference>
<sequence length="504" mass="55694">MACAVACPLPEPSGDFPAWLEAQGVNAEVARAMDSELGIRDYGVLRACVGDGLVRAELLATARDRLPFGFYAVLRQVVKALQGAEPHDAGTPCWDDDAAASTSSPGDVTLGGLMDVLLTLFSSLSRELLLSVQRMRDMDNDKYVMASALSTGALHSDVMEDETHPREENAESNWTTAPNDSRSNLTGNLIKSEPPEGDHLLDFHPNLIIQHVTSLLDSGADLACPADGEPHTLAPEQWEETQQEESAATSITKNTSQQRKNQTIRNIMMNQKQQQPPLVNEIESHEFQIDAADPVGNPQAESSGVKPHRCEVCKSSLSSPDELEAHLCRHTSKKVHSCKVCGRAFFQATGLNIHLRTHTGKAPYTCGVCGDGFWQSSDLKIHLCKHTGERPYQCEVCGRGFYRAFERKVHMRTHTGEKPYVCQVCGRRFLRSNELKVHTRIHTGEKPHVCIVCGRKFTISSDMKKHLRTHTGDKPYPCSVCGQCFVQRSHVKKHERTKHGLGKS</sequence>